<feature type="domain" description="ABC transmembrane type-1" evidence="8">
    <location>
        <begin position="110"/>
        <end position="309"/>
    </location>
</feature>
<reference evidence="9 10" key="1">
    <citation type="submission" date="2011-05" db="EMBL/GenBank/DDBJ databases">
        <title>Complete sequence of chromosome of Frankia symbiont of Datisca glomerata.</title>
        <authorList>
            <consortium name="US DOE Joint Genome Institute"/>
            <person name="Lucas S."/>
            <person name="Han J."/>
            <person name="Lapidus A."/>
            <person name="Cheng J.-F."/>
            <person name="Goodwin L."/>
            <person name="Pitluck S."/>
            <person name="Peters L."/>
            <person name="Mikhailova N."/>
            <person name="Chertkov O."/>
            <person name="Teshima H."/>
            <person name="Han C."/>
            <person name="Tapia R."/>
            <person name="Land M."/>
            <person name="Hauser L."/>
            <person name="Kyrpides N."/>
            <person name="Ivanova N."/>
            <person name="Pagani I."/>
            <person name="Berry A."/>
            <person name="Pawlowski K."/>
            <person name="Persson T."/>
            <person name="Vanden Heuvel B."/>
            <person name="Benson D."/>
            <person name="Woyke T."/>
        </authorList>
    </citation>
    <scope>NUCLEOTIDE SEQUENCE [LARGE SCALE GENOMIC DNA]</scope>
    <source>
        <strain evidence="10">4085684</strain>
    </source>
</reference>
<dbReference type="GO" id="GO:0071916">
    <property type="term" value="F:dipeptide transmembrane transporter activity"/>
    <property type="evidence" value="ECO:0007669"/>
    <property type="project" value="TreeGrafter"/>
</dbReference>
<dbReference type="EMBL" id="CP002801">
    <property type="protein sequence ID" value="AEH09981.1"/>
    <property type="molecule type" value="Genomic_DNA"/>
</dbReference>
<dbReference type="HOGENOM" id="CLU_036879_0_2_11"/>
<dbReference type="Pfam" id="PF00528">
    <property type="entry name" value="BPD_transp_1"/>
    <property type="match status" value="1"/>
</dbReference>
<keyword evidence="10" id="KW-1185">Reference proteome</keyword>
<keyword evidence="5 7" id="KW-1133">Transmembrane helix</keyword>
<proteinExistence type="inferred from homology"/>
<dbReference type="SUPFAM" id="SSF161098">
    <property type="entry name" value="MetI-like"/>
    <property type="match status" value="1"/>
</dbReference>
<keyword evidence="4 7" id="KW-0812">Transmembrane</keyword>
<feature type="transmembrane region" description="Helical" evidence="7">
    <location>
        <begin position="183"/>
        <end position="205"/>
    </location>
</feature>
<dbReference type="Gene3D" id="1.10.3720.10">
    <property type="entry name" value="MetI-like"/>
    <property type="match status" value="1"/>
</dbReference>
<protein>
    <submittedName>
        <fullName evidence="9">ABC-type transporter, integral membrane subunit</fullName>
    </submittedName>
</protein>
<keyword evidence="2 7" id="KW-0813">Transport</keyword>
<evidence type="ECO:0000313" key="10">
    <source>
        <dbReference type="Proteomes" id="UP000001549"/>
    </source>
</evidence>
<evidence type="ECO:0000256" key="5">
    <source>
        <dbReference type="ARBA" id="ARBA00022989"/>
    </source>
</evidence>
<dbReference type="InterPro" id="IPR035906">
    <property type="entry name" value="MetI-like_sf"/>
</dbReference>
<comment type="similarity">
    <text evidence="7">Belongs to the binding-protein-dependent transport system permease family.</text>
</comment>
<feature type="transmembrane region" description="Helical" evidence="7">
    <location>
        <begin position="286"/>
        <end position="312"/>
    </location>
</feature>
<dbReference type="STRING" id="656024.FsymDg_2624"/>
<dbReference type="PANTHER" id="PTHR43163">
    <property type="entry name" value="DIPEPTIDE TRANSPORT SYSTEM PERMEASE PROTEIN DPPB-RELATED"/>
    <property type="match status" value="1"/>
</dbReference>
<dbReference type="KEGG" id="fsy:FsymDg_2624"/>
<evidence type="ECO:0000313" key="9">
    <source>
        <dbReference type="EMBL" id="AEH09981.1"/>
    </source>
</evidence>
<dbReference type="AlphaFoldDB" id="F8B365"/>
<feature type="transmembrane region" description="Helical" evidence="7">
    <location>
        <begin position="241"/>
        <end position="266"/>
    </location>
</feature>
<dbReference type="RefSeq" id="WP_013873899.1">
    <property type="nucleotide sequence ID" value="NC_015656.1"/>
</dbReference>
<dbReference type="PROSITE" id="PS50928">
    <property type="entry name" value="ABC_TM1"/>
    <property type="match status" value="1"/>
</dbReference>
<keyword evidence="6 7" id="KW-0472">Membrane</keyword>
<organism evidence="9 10">
    <name type="scientific">Candidatus Protofrankia datiscae</name>
    <dbReference type="NCBI Taxonomy" id="2716812"/>
    <lineage>
        <taxon>Bacteria</taxon>
        <taxon>Bacillati</taxon>
        <taxon>Actinomycetota</taxon>
        <taxon>Actinomycetes</taxon>
        <taxon>Frankiales</taxon>
        <taxon>Frankiaceae</taxon>
        <taxon>Protofrankia</taxon>
    </lineage>
</organism>
<keyword evidence="3" id="KW-1003">Cell membrane</keyword>
<evidence type="ECO:0000256" key="6">
    <source>
        <dbReference type="ARBA" id="ARBA00023136"/>
    </source>
</evidence>
<feature type="transmembrane region" description="Helical" evidence="7">
    <location>
        <begin position="116"/>
        <end position="137"/>
    </location>
</feature>
<dbReference type="Pfam" id="PF19300">
    <property type="entry name" value="BPD_transp_1_N"/>
    <property type="match status" value="1"/>
</dbReference>
<evidence type="ECO:0000256" key="2">
    <source>
        <dbReference type="ARBA" id="ARBA00022448"/>
    </source>
</evidence>
<dbReference type="GO" id="GO:0005886">
    <property type="term" value="C:plasma membrane"/>
    <property type="evidence" value="ECO:0007669"/>
    <property type="project" value="UniProtKB-SubCell"/>
</dbReference>
<accession>F8B365</accession>
<evidence type="ECO:0000256" key="1">
    <source>
        <dbReference type="ARBA" id="ARBA00004651"/>
    </source>
</evidence>
<dbReference type="eggNOG" id="COG0601">
    <property type="taxonomic scope" value="Bacteria"/>
</dbReference>
<evidence type="ECO:0000256" key="4">
    <source>
        <dbReference type="ARBA" id="ARBA00022692"/>
    </source>
</evidence>
<name>F8B365_9ACTN</name>
<dbReference type="CDD" id="cd06261">
    <property type="entry name" value="TM_PBP2"/>
    <property type="match status" value="1"/>
</dbReference>
<evidence type="ECO:0000256" key="3">
    <source>
        <dbReference type="ARBA" id="ARBA00022475"/>
    </source>
</evidence>
<dbReference type="InterPro" id="IPR045621">
    <property type="entry name" value="BPD_transp_1_N"/>
</dbReference>
<dbReference type="InterPro" id="IPR000515">
    <property type="entry name" value="MetI-like"/>
</dbReference>
<comment type="subcellular location">
    <subcellularLocation>
        <location evidence="1 7">Cell membrane</location>
        <topology evidence="1 7">Multi-pass membrane protein</topology>
    </subcellularLocation>
</comment>
<dbReference type="Proteomes" id="UP000001549">
    <property type="component" value="Chromosome"/>
</dbReference>
<sequence length="319" mass="33461" precursor="true">MTCPARGRLVKGSLVRGIAVRLAAALAVLFGAATLAFAALQLVPGDPVAVLLGPSTTASAEVRAQIREDFGFDRPVVVQYASYLGHLLRGDLGESYQLQRPVAELIDSQLWPTVQLALAAAVLAVAVAVFSAVTTAGRPLPRALASAWELLAVSTPSYWLGIVLLTFFSFRLTIFPVAGAEGFASLVLPAITLALPVAGVLAQVLREGLETALAQPFVVTARARGLTRTAVRFRHALRHAAVSLVTLTGWLTGTLLGGAVLVEVVFARPGIGTLTLQAVSNKDMPVVIGVVLISAFVFVLISTVVDLAYLAIDPRLRKG</sequence>
<dbReference type="PANTHER" id="PTHR43163:SF6">
    <property type="entry name" value="DIPEPTIDE TRANSPORT SYSTEM PERMEASE PROTEIN DPPB-RELATED"/>
    <property type="match status" value="1"/>
</dbReference>
<gene>
    <name evidence="9" type="ordered locus">FsymDg_2624</name>
</gene>
<evidence type="ECO:0000256" key="7">
    <source>
        <dbReference type="RuleBase" id="RU363032"/>
    </source>
</evidence>
<evidence type="ECO:0000259" key="8">
    <source>
        <dbReference type="PROSITE" id="PS50928"/>
    </source>
</evidence>